<evidence type="ECO:0000313" key="3">
    <source>
        <dbReference type="Proteomes" id="UP000193404"/>
    </source>
</evidence>
<gene>
    <name evidence="2" type="ORF">B6F84_11690</name>
</gene>
<dbReference type="GO" id="GO:0006355">
    <property type="term" value="P:regulation of DNA-templated transcription"/>
    <property type="evidence" value="ECO:0007669"/>
    <property type="project" value="InterPro"/>
</dbReference>
<feature type="domain" description="HTH iclR-type" evidence="1">
    <location>
        <begin position="8"/>
        <end position="47"/>
    </location>
</feature>
<organism evidence="2 3">
    <name type="scientific">Acidianus manzaensis</name>
    <dbReference type="NCBI Taxonomy" id="282676"/>
    <lineage>
        <taxon>Archaea</taxon>
        <taxon>Thermoproteota</taxon>
        <taxon>Thermoprotei</taxon>
        <taxon>Sulfolobales</taxon>
        <taxon>Sulfolobaceae</taxon>
        <taxon>Acidianus</taxon>
    </lineage>
</organism>
<dbReference type="SUPFAM" id="SSF46785">
    <property type="entry name" value="Winged helix' DNA-binding domain"/>
    <property type="match status" value="1"/>
</dbReference>
<dbReference type="AlphaFoldDB" id="A0A1W6K2E5"/>
<sequence>MDEKEEIVLDAIRKDARTLGGVMKATDLPKVSAYRKIKSLIRKGYVRVEVKDGKRFLYAGEKRG</sequence>
<evidence type="ECO:0000313" key="2">
    <source>
        <dbReference type="EMBL" id="ARM76614.1"/>
    </source>
</evidence>
<dbReference type="Gene3D" id="1.10.10.10">
    <property type="entry name" value="Winged helix-like DNA-binding domain superfamily/Winged helix DNA-binding domain"/>
    <property type="match status" value="1"/>
</dbReference>
<dbReference type="OrthoDB" id="46229at2157"/>
<accession>A0A1W6K2E5</accession>
<evidence type="ECO:0000259" key="1">
    <source>
        <dbReference type="Pfam" id="PF09339"/>
    </source>
</evidence>
<dbReference type="STRING" id="282676.B6F84_11690"/>
<dbReference type="EMBL" id="CP020477">
    <property type="protein sequence ID" value="ARM76614.1"/>
    <property type="molecule type" value="Genomic_DNA"/>
</dbReference>
<dbReference type="GO" id="GO:0003677">
    <property type="term" value="F:DNA binding"/>
    <property type="evidence" value="ECO:0007669"/>
    <property type="project" value="InterPro"/>
</dbReference>
<keyword evidence="3" id="KW-1185">Reference proteome</keyword>
<dbReference type="Pfam" id="PF09339">
    <property type="entry name" value="HTH_IclR"/>
    <property type="match status" value="1"/>
</dbReference>
<reference evidence="2 3" key="1">
    <citation type="submission" date="2017-03" db="EMBL/GenBank/DDBJ databases">
        <title>Sulfur activation and transportation mechanism of thermophilic Archaea Acidianus manzaensis YN-25.</title>
        <authorList>
            <person name="Ma Y."/>
            <person name="Yang Y."/>
            <person name="Xia J."/>
        </authorList>
    </citation>
    <scope>NUCLEOTIDE SEQUENCE [LARGE SCALE GENOMIC DNA]</scope>
    <source>
        <strain evidence="2 3">YN-25</strain>
    </source>
</reference>
<dbReference type="KEGG" id="aman:B6F84_11690"/>
<name>A0A1W6K2E5_9CREN</name>
<dbReference type="GeneID" id="41591596"/>
<dbReference type="RefSeq" id="WP_148692405.1">
    <property type="nucleotide sequence ID" value="NZ_CP020477.1"/>
</dbReference>
<proteinExistence type="predicted"/>
<protein>
    <recommendedName>
        <fullName evidence="1">HTH iclR-type domain-containing protein</fullName>
    </recommendedName>
</protein>
<dbReference type="InterPro" id="IPR005471">
    <property type="entry name" value="Tscrpt_reg_IclR_N"/>
</dbReference>
<dbReference type="Proteomes" id="UP000193404">
    <property type="component" value="Chromosome"/>
</dbReference>
<dbReference type="InterPro" id="IPR036390">
    <property type="entry name" value="WH_DNA-bd_sf"/>
</dbReference>
<dbReference type="InterPro" id="IPR036388">
    <property type="entry name" value="WH-like_DNA-bd_sf"/>
</dbReference>